<accession>A0ABN1NLR6</accession>
<proteinExistence type="predicted"/>
<feature type="compositionally biased region" description="Basic and acidic residues" evidence="1">
    <location>
        <begin position="1"/>
        <end position="14"/>
    </location>
</feature>
<organism evidence="2 3">
    <name type="scientific">Streptomyces thermoalcalitolerans</name>
    <dbReference type="NCBI Taxonomy" id="65605"/>
    <lineage>
        <taxon>Bacteria</taxon>
        <taxon>Bacillati</taxon>
        <taxon>Actinomycetota</taxon>
        <taxon>Actinomycetes</taxon>
        <taxon>Kitasatosporales</taxon>
        <taxon>Streptomycetaceae</taxon>
        <taxon>Streptomyces</taxon>
    </lineage>
</organism>
<sequence length="120" mass="13122">MDARVFVKGPRDRATGPGHGHQSGVEVDDMFPIAARLLHPLLRLLLHLTDRRRTTESAPSPATLPARCRPRVPALGGGEAIGLVQPYVIARERSAERERKRRRAGLVMAPQGIRLPKGVA</sequence>
<comment type="caution">
    <text evidence="2">The sequence shown here is derived from an EMBL/GenBank/DDBJ whole genome shotgun (WGS) entry which is preliminary data.</text>
</comment>
<reference evidence="2 3" key="1">
    <citation type="journal article" date="2019" name="Int. J. Syst. Evol. Microbiol.">
        <title>The Global Catalogue of Microorganisms (GCM) 10K type strain sequencing project: providing services to taxonomists for standard genome sequencing and annotation.</title>
        <authorList>
            <consortium name="The Broad Institute Genomics Platform"/>
            <consortium name="The Broad Institute Genome Sequencing Center for Infectious Disease"/>
            <person name="Wu L."/>
            <person name="Ma J."/>
        </authorList>
    </citation>
    <scope>NUCLEOTIDE SEQUENCE [LARGE SCALE GENOMIC DNA]</scope>
    <source>
        <strain evidence="2 3">JCM 10673</strain>
    </source>
</reference>
<dbReference type="Proteomes" id="UP001501005">
    <property type="component" value="Unassembled WGS sequence"/>
</dbReference>
<keyword evidence="3" id="KW-1185">Reference proteome</keyword>
<name>A0ABN1NLR6_9ACTN</name>
<evidence type="ECO:0000313" key="3">
    <source>
        <dbReference type="Proteomes" id="UP001501005"/>
    </source>
</evidence>
<evidence type="ECO:0000313" key="2">
    <source>
        <dbReference type="EMBL" id="GAA0910803.1"/>
    </source>
</evidence>
<protein>
    <submittedName>
        <fullName evidence="2">Uncharacterized protein</fullName>
    </submittedName>
</protein>
<feature type="region of interest" description="Disordered" evidence="1">
    <location>
        <begin position="1"/>
        <end position="25"/>
    </location>
</feature>
<evidence type="ECO:0000256" key="1">
    <source>
        <dbReference type="SAM" id="MobiDB-lite"/>
    </source>
</evidence>
<dbReference type="EMBL" id="BAAAHG010000012">
    <property type="protein sequence ID" value="GAA0910803.1"/>
    <property type="molecule type" value="Genomic_DNA"/>
</dbReference>
<gene>
    <name evidence="2" type="ORF">GCM10009549_21050</name>
</gene>